<dbReference type="InterPro" id="IPR016135">
    <property type="entry name" value="UBQ-conjugating_enzyme/RWD"/>
</dbReference>
<protein>
    <recommendedName>
        <fullName evidence="2">UBC core domain-containing protein</fullName>
    </recommendedName>
</protein>
<dbReference type="EMBL" id="LAZR01002578">
    <property type="protein sequence ID" value="KKN28250.1"/>
    <property type="molecule type" value="Genomic_DNA"/>
</dbReference>
<proteinExistence type="predicted"/>
<evidence type="ECO:0000313" key="1">
    <source>
        <dbReference type="EMBL" id="KKN28250.1"/>
    </source>
</evidence>
<organism evidence="1">
    <name type="scientific">marine sediment metagenome</name>
    <dbReference type="NCBI Taxonomy" id="412755"/>
    <lineage>
        <taxon>unclassified sequences</taxon>
        <taxon>metagenomes</taxon>
        <taxon>ecological metagenomes</taxon>
    </lineage>
</organism>
<name>A0A0F9P8M9_9ZZZZ</name>
<comment type="caution">
    <text evidence="1">The sequence shown here is derived from an EMBL/GenBank/DDBJ whole genome shotgun (WGS) entry which is preliminary data.</text>
</comment>
<evidence type="ECO:0008006" key="2">
    <source>
        <dbReference type="Google" id="ProtNLM"/>
    </source>
</evidence>
<accession>A0A0F9P8M9</accession>
<sequence length="180" mass="21940">MSTTNNRWQRSILDEIIQEFPEKWSSIGPKHPAWKDRVKLEIEKIMHYINFLRNTKNRPWFKLYPEKNPRYNYLVWTGNLLVPEYPEINFVIKVLLTSEYPKVCPRCFAEEKIVEYCGKIFLKNIWEQEGKKYVMICHEHMSNTNAWKENLGIAHFFIRQVWVWWAAQQNVIIKEYDKKK</sequence>
<dbReference type="SUPFAM" id="SSF54495">
    <property type="entry name" value="UBC-like"/>
    <property type="match status" value="1"/>
</dbReference>
<dbReference type="AlphaFoldDB" id="A0A0F9P8M9"/>
<gene>
    <name evidence="1" type="ORF">LCGC14_0856310</name>
</gene>
<reference evidence="1" key="1">
    <citation type="journal article" date="2015" name="Nature">
        <title>Complex archaea that bridge the gap between prokaryotes and eukaryotes.</title>
        <authorList>
            <person name="Spang A."/>
            <person name="Saw J.H."/>
            <person name="Jorgensen S.L."/>
            <person name="Zaremba-Niedzwiedzka K."/>
            <person name="Martijn J."/>
            <person name="Lind A.E."/>
            <person name="van Eijk R."/>
            <person name="Schleper C."/>
            <person name="Guy L."/>
            <person name="Ettema T.J."/>
        </authorList>
    </citation>
    <scope>NUCLEOTIDE SEQUENCE</scope>
</reference>